<dbReference type="STRING" id="266779.Meso_1191"/>
<dbReference type="HOGENOM" id="CLU_084682_2_1_5"/>
<dbReference type="eggNOG" id="COG2856">
    <property type="taxonomic scope" value="Bacteria"/>
</dbReference>
<sequence>MIRYEVEDEIIRKYAVVAPVDVKAIIRDIGLTYVERDMPPGESGYIEYDGWTCTIAVNANEGPQRKRFTAAHELGHFLMHRDLLRKQKHLDRLFDEAANRNTAAPLEYWHEVQANNFAARLLMPKQTVEQEIASGNNTIEGLARKFDVSRSAMEYRIKSLRLERQLADDPDRAPAEL</sequence>
<organism evidence="2">
    <name type="scientific">Chelativorans sp. (strain BNC1)</name>
    <dbReference type="NCBI Taxonomy" id="266779"/>
    <lineage>
        <taxon>Bacteria</taxon>
        <taxon>Pseudomonadati</taxon>
        <taxon>Pseudomonadota</taxon>
        <taxon>Alphaproteobacteria</taxon>
        <taxon>Hyphomicrobiales</taxon>
        <taxon>Phyllobacteriaceae</taxon>
        <taxon>Chelativorans</taxon>
    </lineage>
</organism>
<reference evidence="2" key="1">
    <citation type="submission" date="2006-06" db="EMBL/GenBank/DDBJ databases">
        <title>Complete sequence of chromosome of Chelativorans sp. BNC1.</title>
        <authorList>
            <consortium name="US DOE Joint Genome Institute"/>
            <person name="Copeland A."/>
            <person name="Lucas S."/>
            <person name="Lapidus A."/>
            <person name="Barry K."/>
            <person name="Detter J.C."/>
            <person name="Glavina del Rio T."/>
            <person name="Hammon N."/>
            <person name="Israni S."/>
            <person name="Dalin E."/>
            <person name="Tice H."/>
            <person name="Pitluck S."/>
            <person name="Chertkov O."/>
            <person name="Brettin T."/>
            <person name="Bruce D."/>
            <person name="Han C."/>
            <person name="Tapia R."/>
            <person name="Gilna P."/>
            <person name="Schmutz J."/>
            <person name="Larimer F."/>
            <person name="Land M."/>
            <person name="Hauser L."/>
            <person name="Kyrpides N."/>
            <person name="Mikhailova N."/>
            <person name="Richardson P."/>
        </authorList>
    </citation>
    <scope>NUCLEOTIDE SEQUENCE</scope>
    <source>
        <strain evidence="2">BNC1</strain>
    </source>
</reference>
<dbReference type="AlphaFoldDB" id="Q11J38"/>
<dbReference type="PANTHER" id="PTHR43236:SF2">
    <property type="entry name" value="BLL0069 PROTEIN"/>
    <property type="match status" value="1"/>
</dbReference>
<dbReference type="PANTHER" id="PTHR43236">
    <property type="entry name" value="ANTITOXIN HIGA1"/>
    <property type="match status" value="1"/>
</dbReference>
<evidence type="ECO:0000259" key="1">
    <source>
        <dbReference type="Pfam" id="PF06114"/>
    </source>
</evidence>
<feature type="domain" description="IrrE N-terminal-like" evidence="1">
    <location>
        <begin position="30"/>
        <end position="158"/>
    </location>
</feature>
<dbReference type="InterPro" id="IPR052345">
    <property type="entry name" value="Rad_response_metalloprotease"/>
</dbReference>
<name>Q11J38_CHESB</name>
<proteinExistence type="predicted"/>
<dbReference type="Pfam" id="PF06114">
    <property type="entry name" value="Peptidase_M78"/>
    <property type="match status" value="1"/>
</dbReference>
<dbReference type="OrthoDB" id="9794834at2"/>
<dbReference type="EMBL" id="CP000390">
    <property type="protein sequence ID" value="ABG62587.1"/>
    <property type="molecule type" value="Genomic_DNA"/>
</dbReference>
<protein>
    <recommendedName>
        <fullName evidence="1">IrrE N-terminal-like domain-containing protein</fullName>
    </recommendedName>
</protein>
<evidence type="ECO:0000313" key="2">
    <source>
        <dbReference type="EMBL" id="ABG62587.1"/>
    </source>
</evidence>
<dbReference type="InterPro" id="IPR010359">
    <property type="entry name" value="IrrE_HExxH"/>
</dbReference>
<dbReference type="Gene3D" id="1.10.10.2910">
    <property type="match status" value="1"/>
</dbReference>
<dbReference type="KEGG" id="mes:Meso_1191"/>
<accession>Q11J38</accession>
<gene>
    <name evidence="2" type="ordered locus">Meso_1191</name>
</gene>